<dbReference type="PROSITE" id="PS51918">
    <property type="entry name" value="RADICAL_SAM"/>
    <property type="match status" value="1"/>
</dbReference>
<dbReference type="SFLD" id="SFLDS00029">
    <property type="entry name" value="Radical_SAM"/>
    <property type="match status" value="1"/>
</dbReference>
<gene>
    <name evidence="6" type="ORF">S01H1_14950</name>
</gene>
<dbReference type="InterPro" id="IPR023885">
    <property type="entry name" value="4Fe4S-binding_SPASM_dom"/>
</dbReference>
<protein>
    <recommendedName>
        <fullName evidence="5">Radical SAM core domain-containing protein</fullName>
    </recommendedName>
</protein>
<evidence type="ECO:0000259" key="5">
    <source>
        <dbReference type="PROSITE" id="PS51918"/>
    </source>
</evidence>
<feature type="domain" description="Radical SAM core" evidence="5">
    <location>
        <begin position="5"/>
        <end position="211"/>
    </location>
</feature>
<dbReference type="PANTHER" id="PTHR43524">
    <property type="entry name" value="RADICAL SAM SUPERFAMILY PROTEIN"/>
    <property type="match status" value="1"/>
</dbReference>
<dbReference type="Pfam" id="PF13186">
    <property type="entry name" value="SPASM"/>
    <property type="match status" value="1"/>
</dbReference>
<name>X0T0A0_9ZZZZ</name>
<evidence type="ECO:0000256" key="1">
    <source>
        <dbReference type="ARBA" id="ARBA00022691"/>
    </source>
</evidence>
<dbReference type="InterPro" id="IPR013785">
    <property type="entry name" value="Aldolase_TIM"/>
</dbReference>
<dbReference type="GO" id="GO:0046872">
    <property type="term" value="F:metal ion binding"/>
    <property type="evidence" value="ECO:0007669"/>
    <property type="project" value="UniProtKB-KW"/>
</dbReference>
<dbReference type="PANTHER" id="PTHR43524:SF1">
    <property type="entry name" value="RADICAL SAM SUPERFAMILY PROTEIN"/>
    <property type="match status" value="1"/>
</dbReference>
<dbReference type="InterPro" id="IPR058240">
    <property type="entry name" value="rSAM_sf"/>
</dbReference>
<keyword evidence="2" id="KW-0479">Metal-binding</keyword>
<evidence type="ECO:0000256" key="3">
    <source>
        <dbReference type="ARBA" id="ARBA00023004"/>
    </source>
</evidence>
<organism evidence="6">
    <name type="scientific">marine sediment metagenome</name>
    <dbReference type="NCBI Taxonomy" id="412755"/>
    <lineage>
        <taxon>unclassified sequences</taxon>
        <taxon>metagenomes</taxon>
        <taxon>ecological metagenomes</taxon>
    </lineage>
</organism>
<sequence>MKKHNSEIPPVIIYSITGKCNLCCKGCYAGGFEKDKVLKPDEIRKLIKQAEGLGISYFFIAGGEPLMYDGILELIAEFRDIIFLVFTNGTLIDEKTIKIFKKNYNLIPIMSFEGDMENTDIKRGKGIYEKVMKKVNDLNNNRILTGFSVTVDRRNRKHIASEDFFKDIRKKFSFGILVAYQPLNEKEDSSNALSIAEYNNLCDEIDILAGKYSFSLLNFPGDEEKWGGCMSSGKGFIHINSNGDVEPCPFAGISAGSVKDKNLINILKTPYLKSIRDNKDQFRKIENGSCLLANNLDILKELKENLADNGK</sequence>
<reference evidence="6" key="1">
    <citation type="journal article" date="2014" name="Front. Microbiol.">
        <title>High frequency of phylogenetically diverse reductive dehalogenase-homologous genes in deep subseafloor sedimentary metagenomes.</title>
        <authorList>
            <person name="Kawai M."/>
            <person name="Futagami T."/>
            <person name="Toyoda A."/>
            <person name="Takaki Y."/>
            <person name="Nishi S."/>
            <person name="Hori S."/>
            <person name="Arai W."/>
            <person name="Tsubouchi T."/>
            <person name="Morono Y."/>
            <person name="Uchiyama I."/>
            <person name="Ito T."/>
            <person name="Fujiyama A."/>
            <person name="Inagaki F."/>
            <person name="Takami H."/>
        </authorList>
    </citation>
    <scope>NUCLEOTIDE SEQUENCE</scope>
    <source>
        <strain evidence="6">Expedition CK06-06</strain>
    </source>
</reference>
<dbReference type="Gene3D" id="3.20.20.70">
    <property type="entry name" value="Aldolase class I"/>
    <property type="match status" value="1"/>
</dbReference>
<dbReference type="GO" id="GO:0003824">
    <property type="term" value="F:catalytic activity"/>
    <property type="evidence" value="ECO:0007669"/>
    <property type="project" value="InterPro"/>
</dbReference>
<keyword evidence="3" id="KW-0408">Iron</keyword>
<keyword evidence="1" id="KW-0949">S-adenosyl-L-methionine</keyword>
<dbReference type="GO" id="GO:0051536">
    <property type="term" value="F:iron-sulfur cluster binding"/>
    <property type="evidence" value="ECO:0007669"/>
    <property type="project" value="UniProtKB-KW"/>
</dbReference>
<comment type="caution">
    <text evidence="6">The sequence shown here is derived from an EMBL/GenBank/DDBJ whole genome shotgun (WGS) entry which is preliminary data.</text>
</comment>
<dbReference type="Pfam" id="PF04055">
    <property type="entry name" value="Radical_SAM"/>
    <property type="match status" value="1"/>
</dbReference>
<dbReference type="SFLD" id="SFLDG01067">
    <property type="entry name" value="SPASM/twitch_domain_containing"/>
    <property type="match status" value="1"/>
</dbReference>
<accession>X0T0A0</accession>
<keyword evidence="4" id="KW-0411">Iron-sulfur</keyword>
<dbReference type="EMBL" id="BARS01007798">
    <property type="protein sequence ID" value="GAF69450.1"/>
    <property type="molecule type" value="Genomic_DNA"/>
</dbReference>
<dbReference type="InterPro" id="IPR007197">
    <property type="entry name" value="rSAM"/>
</dbReference>
<proteinExistence type="predicted"/>
<dbReference type="AlphaFoldDB" id="X0T0A0"/>
<evidence type="ECO:0000256" key="2">
    <source>
        <dbReference type="ARBA" id="ARBA00022723"/>
    </source>
</evidence>
<evidence type="ECO:0000256" key="4">
    <source>
        <dbReference type="ARBA" id="ARBA00023014"/>
    </source>
</evidence>
<dbReference type="SUPFAM" id="SSF102114">
    <property type="entry name" value="Radical SAM enzymes"/>
    <property type="match status" value="1"/>
</dbReference>
<dbReference type="CDD" id="cd01335">
    <property type="entry name" value="Radical_SAM"/>
    <property type="match status" value="1"/>
</dbReference>
<evidence type="ECO:0000313" key="6">
    <source>
        <dbReference type="EMBL" id="GAF69450.1"/>
    </source>
</evidence>